<reference evidence="1" key="1">
    <citation type="submission" date="2020-11" db="EMBL/GenBank/DDBJ databases">
        <authorList>
            <person name="Koelle M."/>
            <person name="Horta M.A.C."/>
            <person name="Nowrousian M."/>
            <person name="Ohm R.A."/>
            <person name="Benz P."/>
            <person name="Pilgard A."/>
        </authorList>
    </citation>
    <scope>NUCLEOTIDE SEQUENCE</scope>
    <source>
        <strain evidence="1">FPRL280</strain>
    </source>
</reference>
<organism evidence="1 2">
    <name type="scientific">Rhodonia placenta</name>
    <dbReference type="NCBI Taxonomy" id="104341"/>
    <lineage>
        <taxon>Eukaryota</taxon>
        <taxon>Fungi</taxon>
        <taxon>Dikarya</taxon>
        <taxon>Basidiomycota</taxon>
        <taxon>Agaricomycotina</taxon>
        <taxon>Agaricomycetes</taxon>
        <taxon>Polyporales</taxon>
        <taxon>Adustoporiaceae</taxon>
        <taxon>Rhodonia</taxon>
    </lineage>
</organism>
<sequence length="106" mass="11700">MACGVLEGKFGSEQETFLIDSGSELNLVTWRVWEQSCVDMDSDGSRWSLKGINGDPVPLLGDRTDEPIKLKILGSTHQQNSDKLIIEDPAKQQVMSSVEEVSDEGF</sequence>
<dbReference type="InterPro" id="IPR001969">
    <property type="entry name" value="Aspartic_peptidase_AS"/>
</dbReference>
<dbReference type="PROSITE" id="PS00141">
    <property type="entry name" value="ASP_PROTEASE"/>
    <property type="match status" value="1"/>
</dbReference>
<dbReference type="Proteomes" id="UP000639403">
    <property type="component" value="Unassembled WGS sequence"/>
</dbReference>
<reference evidence="1" key="2">
    <citation type="journal article" name="Front. Microbiol.">
        <title>Degradative Capacity of Two Strains of Rhodonia placenta: From Phenotype to Genotype.</title>
        <authorList>
            <person name="Kolle M."/>
            <person name="Horta M.A.C."/>
            <person name="Nowrousian M."/>
            <person name="Ohm R.A."/>
            <person name="Benz J.P."/>
            <person name="Pilgard A."/>
        </authorList>
    </citation>
    <scope>NUCLEOTIDE SEQUENCE</scope>
    <source>
        <strain evidence="1">FPRL280</strain>
    </source>
</reference>
<gene>
    <name evidence="1" type="ORF">IEO21_10296</name>
</gene>
<evidence type="ECO:0000313" key="1">
    <source>
        <dbReference type="EMBL" id="KAF9800796.1"/>
    </source>
</evidence>
<dbReference type="EMBL" id="JADOXO010000739">
    <property type="protein sequence ID" value="KAF9800796.1"/>
    <property type="molecule type" value="Genomic_DNA"/>
</dbReference>
<dbReference type="GO" id="GO:0004190">
    <property type="term" value="F:aspartic-type endopeptidase activity"/>
    <property type="evidence" value="ECO:0007669"/>
    <property type="project" value="InterPro"/>
</dbReference>
<name>A0A8H7NSP7_9APHY</name>
<evidence type="ECO:0000313" key="2">
    <source>
        <dbReference type="Proteomes" id="UP000639403"/>
    </source>
</evidence>
<protein>
    <submittedName>
        <fullName evidence="1">Uncharacterized protein</fullName>
    </submittedName>
</protein>
<comment type="caution">
    <text evidence="1">The sequence shown here is derived from an EMBL/GenBank/DDBJ whole genome shotgun (WGS) entry which is preliminary data.</text>
</comment>
<proteinExistence type="predicted"/>
<accession>A0A8H7NSP7</accession>
<dbReference type="GO" id="GO:0006508">
    <property type="term" value="P:proteolysis"/>
    <property type="evidence" value="ECO:0007669"/>
    <property type="project" value="InterPro"/>
</dbReference>
<dbReference type="AlphaFoldDB" id="A0A8H7NSP7"/>